<reference evidence="3 4" key="1">
    <citation type="submission" date="2024-09" db="EMBL/GenBank/DDBJ databases">
        <title>Novel species of the genus Pelomonas and Roseateles isolated from streams.</title>
        <authorList>
            <person name="Lu H."/>
        </authorList>
    </citation>
    <scope>NUCLEOTIDE SEQUENCE [LARGE SCALE GENOMIC DNA]</scope>
    <source>
        <strain evidence="3 4">BYS96W</strain>
    </source>
</reference>
<feature type="chain" id="PRO_5047463834" evidence="1">
    <location>
        <begin position="23"/>
        <end position="181"/>
    </location>
</feature>
<evidence type="ECO:0000259" key="2">
    <source>
        <dbReference type="Pfam" id="PF07589"/>
    </source>
</evidence>
<gene>
    <name evidence="3" type="ORF">ACG00X_21895</name>
</gene>
<organism evidence="3 4">
    <name type="scientific">Pelomonas nitida</name>
    <dbReference type="NCBI Taxonomy" id="3299027"/>
    <lineage>
        <taxon>Bacteria</taxon>
        <taxon>Pseudomonadati</taxon>
        <taxon>Pseudomonadota</taxon>
        <taxon>Betaproteobacteria</taxon>
        <taxon>Burkholderiales</taxon>
        <taxon>Sphaerotilaceae</taxon>
        <taxon>Roseateles</taxon>
    </lineage>
</organism>
<dbReference type="EMBL" id="JBIGIA010000023">
    <property type="protein sequence ID" value="MFG6459496.1"/>
    <property type="molecule type" value="Genomic_DNA"/>
</dbReference>
<keyword evidence="4" id="KW-1185">Reference proteome</keyword>
<feature type="domain" description="Ice-binding protein C-terminal" evidence="2">
    <location>
        <begin position="158"/>
        <end position="180"/>
    </location>
</feature>
<evidence type="ECO:0000313" key="3">
    <source>
        <dbReference type="EMBL" id="MFG6459496.1"/>
    </source>
</evidence>
<evidence type="ECO:0000313" key="4">
    <source>
        <dbReference type="Proteomes" id="UP001606305"/>
    </source>
</evidence>
<keyword evidence="1" id="KW-0732">Signal</keyword>
<dbReference type="RefSeq" id="WP_394491554.1">
    <property type="nucleotide sequence ID" value="NZ_JBIGIA010000023.1"/>
</dbReference>
<proteinExistence type="predicted"/>
<name>A0ABW7GC76_9BURK</name>
<protein>
    <submittedName>
        <fullName evidence="3">PEP-CTERM sorting domain-containing protein</fullName>
    </submittedName>
</protein>
<accession>A0ABW7GC76</accession>
<dbReference type="NCBIfam" id="TIGR02595">
    <property type="entry name" value="PEP_CTERM"/>
    <property type="match status" value="1"/>
</dbReference>
<sequence>MTHTLKLLCATAATLLATAAQAAVLTLSPANVGAYAGQTTGWGFSLFNDSTSGYLLVTGTDFAPGAPSAFGSYADLLGPRADWLVLAPMATWAEAYDAGLRTGLGEFSLAPSAAGPLSGQVWLHYALFSVDPTTAGFDPDRDTIRVDASIAALATVTAVPEPGSWALLLAGLLALRARRRA</sequence>
<dbReference type="Proteomes" id="UP001606305">
    <property type="component" value="Unassembled WGS sequence"/>
</dbReference>
<feature type="signal peptide" evidence="1">
    <location>
        <begin position="1"/>
        <end position="22"/>
    </location>
</feature>
<comment type="caution">
    <text evidence="3">The sequence shown here is derived from an EMBL/GenBank/DDBJ whole genome shotgun (WGS) entry which is preliminary data.</text>
</comment>
<dbReference type="Pfam" id="PF07589">
    <property type="entry name" value="PEP-CTERM"/>
    <property type="match status" value="1"/>
</dbReference>
<evidence type="ECO:0000256" key="1">
    <source>
        <dbReference type="SAM" id="SignalP"/>
    </source>
</evidence>
<dbReference type="InterPro" id="IPR013424">
    <property type="entry name" value="Ice-binding_C"/>
</dbReference>